<dbReference type="PANTHER" id="PTHR35535:SF1">
    <property type="entry name" value="HEAT SHOCK PROTEIN HSLJ"/>
    <property type="match status" value="1"/>
</dbReference>
<dbReference type="InterPro" id="IPR039366">
    <property type="entry name" value="Pilotin"/>
</dbReference>
<keyword evidence="4" id="KW-1185">Reference proteome</keyword>
<feature type="compositionally biased region" description="Polar residues" evidence="1">
    <location>
        <begin position="125"/>
        <end position="158"/>
    </location>
</feature>
<dbReference type="RefSeq" id="WP_138321195.1">
    <property type="nucleotide sequence ID" value="NZ_VCBC01000017.1"/>
</dbReference>
<name>A0A5R9ICP7_9GAMM</name>
<feature type="region of interest" description="Disordered" evidence="1">
    <location>
        <begin position="125"/>
        <end position="161"/>
    </location>
</feature>
<evidence type="ECO:0000313" key="3">
    <source>
        <dbReference type="EMBL" id="TLU61351.1"/>
    </source>
</evidence>
<dbReference type="OrthoDB" id="5348860at2"/>
<dbReference type="InterPro" id="IPR005184">
    <property type="entry name" value="DUF306_Meta_HslJ"/>
</dbReference>
<dbReference type="InterPro" id="IPR053147">
    <property type="entry name" value="Hsp_HslJ-like"/>
</dbReference>
<dbReference type="AlphaFoldDB" id="A0A5R9ICP7"/>
<accession>A0A5R9ICP7</accession>
<evidence type="ECO:0000259" key="2">
    <source>
        <dbReference type="Pfam" id="PF03724"/>
    </source>
</evidence>
<dbReference type="EMBL" id="VCBC01000017">
    <property type="protein sequence ID" value="TLU61351.1"/>
    <property type="molecule type" value="Genomic_DNA"/>
</dbReference>
<proteinExistence type="predicted"/>
<protein>
    <submittedName>
        <fullName evidence="3">META domain-containing protein</fullName>
    </submittedName>
</protein>
<dbReference type="Pfam" id="PF03724">
    <property type="entry name" value="META"/>
    <property type="match status" value="1"/>
</dbReference>
<dbReference type="PANTHER" id="PTHR35535">
    <property type="entry name" value="HEAT SHOCK PROTEIN HSLJ"/>
    <property type="match status" value="1"/>
</dbReference>
<evidence type="ECO:0000313" key="4">
    <source>
        <dbReference type="Proteomes" id="UP000307790"/>
    </source>
</evidence>
<dbReference type="InterPro" id="IPR038670">
    <property type="entry name" value="HslJ-like_sf"/>
</dbReference>
<gene>
    <name evidence="3" type="ORF">FE810_15175</name>
</gene>
<sequence>MQSEPTQNQQSTDDDADMLTLNGEVWYRERITLPDNIHLEVYLEDVAKMDVAATIISSKHYDRLGPPPWSFELEYDPNLINDKGRYMIRARVMEEQRLRFINMQLVEAFPTGKEGPVRVLVQQVASPAQSGSSMQSGDLSENSDQQSPETEPQQANDPSQLSALSLASSEWMLEEMDGKKVQIHVSESQTHLTIDDKEQRIGGNSGCNIFNGSYQLDGEKITLGPLISTRMACQQSIMQTEQTYLAALQSVRFYQRQDNRLILLDQHRKPVLTFNQKSKPKND</sequence>
<dbReference type="Gene3D" id="2.40.128.270">
    <property type="match status" value="1"/>
</dbReference>
<comment type="caution">
    <text evidence="3">The sequence shown here is derived from an EMBL/GenBank/DDBJ whole genome shotgun (WGS) entry which is preliminary data.</text>
</comment>
<dbReference type="Proteomes" id="UP000307790">
    <property type="component" value="Unassembled WGS sequence"/>
</dbReference>
<organism evidence="3 4">
    <name type="scientific">Thalassotalea litorea</name>
    <dbReference type="NCBI Taxonomy" id="2020715"/>
    <lineage>
        <taxon>Bacteria</taxon>
        <taxon>Pseudomonadati</taxon>
        <taxon>Pseudomonadota</taxon>
        <taxon>Gammaproteobacteria</taxon>
        <taxon>Alteromonadales</taxon>
        <taxon>Colwelliaceae</taxon>
        <taxon>Thalassotalea</taxon>
    </lineage>
</organism>
<evidence type="ECO:0000256" key="1">
    <source>
        <dbReference type="SAM" id="MobiDB-lite"/>
    </source>
</evidence>
<reference evidence="3 4" key="1">
    <citation type="submission" date="2019-05" db="EMBL/GenBank/DDBJ databases">
        <title>Genome sequences of Thalassotalea litorea 1K03283.</title>
        <authorList>
            <person name="Zhang D."/>
        </authorList>
    </citation>
    <scope>NUCLEOTIDE SEQUENCE [LARGE SCALE GENOMIC DNA]</scope>
    <source>
        <strain evidence="3 4">MCCC 1K03283</strain>
    </source>
</reference>
<dbReference type="Pfam" id="PF09619">
    <property type="entry name" value="YscW"/>
    <property type="match status" value="1"/>
</dbReference>
<feature type="domain" description="DUF306" evidence="2">
    <location>
        <begin position="166"/>
        <end position="274"/>
    </location>
</feature>